<dbReference type="Proteomes" id="UP000237000">
    <property type="component" value="Unassembled WGS sequence"/>
</dbReference>
<dbReference type="InParanoid" id="A0A2P5FS80"/>
<proteinExistence type="predicted"/>
<protein>
    <submittedName>
        <fullName evidence="1">Uncharacterized protein</fullName>
    </submittedName>
</protein>
<organism evidence="1 2">
    <name type="scientific">Trema orientale</name>
    <name type="common">Charcoal tree</name>
    <name type="synonym">Celtis orientalis</name>
    <dbReference type="NCBI Taxonomy" id="63057"/>
    <lineage>
        <taxon>Eukaryota</taxon>
        <taxon>Viridiplantae</taxon>
        <taxon>Streptophyta</taxon>
        <taxon>Embryophyta</taxon>
        <taxon>Tracheophyta</taxon>
        <taxon>Spermatophyta</taxon>
        <taxon>Magnoliopsida</taxon>
        <taxon>eudicotyledons</taxon>
        <taxon>Gunneridae</taxon>
        <taxon>Pentapetalae</taxon>
        <taxon>rosids</taxon>
        <taxon>fabids</taxon>
        <taxon>Rosales</taxon>
        <taxon>Cannabaceae</taxon>
        <taxon>Trema</taxon>
    </lineage>
</organism>
<keyword evidence="2" id="KW-1185">Reference proteome</keyword>
<dbReference type="EMBL" id="JXTC01000012">
    <property type="protein sequence ID" value="POO00629.1"/>
    <property type="molecule type" value="Genomic_DNA"/>
</dbReference>
<comment type="caution">
    <text evidence="1">The sequence shown here is derived from an EMBL/GenBank/DDBJ whole genome shotgun (WGS) entry which is preliminary data.</text>
</comment>
<reference evidence="2" key="1">
    <citation type="submission" date="2016-06" db="EMBL/GenBank/DDBJ databases">
        <title>Parallel loss of symbiosis genes in relatives of nitrogen-fixing non-legume Parasponia.</title>
        <authorList>
            <person name="Van Velzen R."/>
            <person name="Holmer R."/>
            <person name="Bu F."/>
            <person name="Rutten L."/>
            <person name="Van Zeijl A."/>
            <person name="Liu W."/>
            <person name="Santuari L."/>
            <person name="Cao Q."/>
            <person name="Sharma T."/>
            <person name="Shen D."/>
            <person name="Roswanjaya Y."/>
            <person name="Wardhani T."/>
            <person name="Kalhor M.S."/>
            <person name="Jansen J."/>
            <person name="Van den Hoogen J."/>
            <person name="Gungor B."/>
            <person name="Hartog M."/>
            <person name="Hontelez J."/>
            <person name="Verver J."/>
            <person name="Yang W.-C."/>
            <person name="Schijlen E."/>
            <person name="Repin R."/>
            <person name="Schilthuizen M."/>
            <person name="Schranz E."/>
            <person name="Heidstra R."/>
            <person name="Miyata K."/>
            <person name="Fedorova E."/>
            <person name="Kohlen W."/>
            <person name="Bisseling T."/>
            <person name="Smit S."/>
            <person name="Geurts R."/>
        </authorList>
    </citation>
    <scope>NUCLEOTIDE SEQUENCE [LARGE SCALE GENOMIC DNA]</scope>
    <source>
        <strain evidence="2">cv. RG33-2</strain>
    </source>
</reference>
<evidence type="ECO:0000313" key="1">
    <source>
        <dbReference type="EMBL" id="POO00629.1"/>
    </source>
</evidence>
<name>A0A2P5FS80_TREOI</name>
<dbReference type="AlphaFoldDB" id="A0A2P5FS80"/>
<gene>
    <name evidence="1" type="ORF">TorRG33x02_037030</name>
</gene>
<accession>A0A2P5FS80</accession>
<sequence length="182" mass="20879">MARRSRRDIELHLAENRVPKLQLTFSRGFFQKWTQVHPAEQPGIAFQALDTGAFQPLDYHLVPPSQPLPVRPYVVLREFLVREHGRQEMLRLGRYQGEARHPPRRRHDLIVVRVYRADAKTGEPEVLGEAVDNVDSLRAHVAPLLENLGNAHELRGREDGSRVDFVRDEVDVFSGGEIENLP</sequence>
<evidence type="ECO:0000313" key="2">
    <source>
        <dbReference type="Proteomes" id="UP000237000"/>
    </source>
</evidence>